<feature type="chain" id="PRO_5038875794" evidence="3">
    <location>
        <begin position="23"/>
        <end position="392"/>
    </location>
</feature>
<keyword evidence="2" id="KW-0812">Transmembrane</keyword>
<keyword evidence="2" id="KW-0472">Membrane</keyword>
<dbReference type="AlphaFoldDB" id="A0A928KXZ8"/>
<comment type="caution">
    <text evidence="5">The sequence shown here is derived from an EMBL/GenBank/DDBJ whole genome shotgun (WGS) entry which is preliminary data.</text>
</comment>
<gene>
    <name evidence="5" type="ORF">E7512_07820</name>
</gene>
<evidence type="ECO:0000313" key="5">
    <source>
        <dbReference type="EMBL" id="MBE6833472.1"/>
    </source>
</evidence>
<feature type="region of interest" description="Disordered" evidence="1">
    <location>
        <begin position="256"/>
        <end position="349"/>
    </location>
</feature>
<dbReference type="InterPro" id="IPR025883">
    <property type="entry name" value="Cadherin-like_domain"/>
</dbReference>
<sequence>MKTRCLLLMIVCAVLMGYPCHAAAAAAEYFSAALSATSVFPGETVRVELSANSGVLAQGDLPAAFRTRLEYDSARLHFLRTETSDQLQSGSFQFYDDGESVTGVYACDGLSAPRLNGVCVAFIFAVPEEADPGSAGISVQIDQTADWAERLLPQYDEETQLSFSIRPALSQDASLSKLVPSTGRLRPDFSPDIAEYELRVGSNVSSVKFQADAADGGSVRVNRQSLQRAGETTEIVVTVTAENKKSKSQYLIRVNRAEPPDSAEPEESARPAPSSPEKGSAGTHIAEKPSSAQKNGGSGTFKSSGGSSSKSASTKSASSKSSSKASQKGASSPSPVYSETTAGPEAVPAGGTRNLYIVGGQADNLPIWILACCVMVLTALTAWNAWNSRGKR</sequence>
<evidence type="ECO:0000259" key="4">
    <source>
        <dbReference type="Pfam" id="PF12733"/>
    </source>
</evidence>
<feature type="domain" description="Cadherin-like beta-sandwich-like" evidence="4">
    <location>
        <begin position="185"/>
        <end position="256"/>
    </location>
</feature>
<name>A0A928KXZ8_9FIRM</name>
<protein>
    <submittedName>
        <fullName evidence="5">Cadherin-like beta sandwich domain-containing protein</fullName>
    </submittedName>
</protein>
<feature type="compositionally biased region" description="Low complexity" evidence="1">
    <location>
        <begin position="300"/>
        <end position="334"/>
    </location>
</feature>
<evidence type="ECO:0000313" key="6">
    <source>
        <dbReference type="Proteomes" id="UP000754750"/>
    </source>
</evidence>
<keyword evidence="3" id="KW-0732">Signal</keyword>
<organism evidence="5 6">
    <name type="scientific">Faecalispora sporosphaeroides</name>
    <dbReference type="NCBI Taxonomy" id="1549"/>
    <lineage>
        <taxon>Bacteria</taxon>
        <taxon>Bacillati</taxon>
        <taxon>Bacillota</taxon>
        <taxon>Clostridia</taxon>
        <taxon>Eubacteriales</taxon>
        <taxon>Oscillospiraceae</taxon>
        <taxon>Faecalispora</taxon>
    </lineage>
</organism>
<dbReference type="EMBL" id="SVNY01000003">
    <property type="protein sequence ID" value="MBE6833472.1"/>
    <property type="molecule type" value="Genomic_DNA"/>
</dbReference>
<keyword evidence="2" id="KW-1133">Transmembrane helix</keyword>
<dbReference type="Proteomes" id="UP000754750">
    <property type="component" value="Unassembled WGS sequence"/>
</dbReference>
<dbReference type="Gene3D" id="2.60.40.680">
    <property type="match status" value="1"/>
</dbReference>
<evidence type="ECO:0000256" key="1">
    <source>
        <dbReference type="SAM" id="MobiDB-lite"/>
    </source>
</evidence>
<proteinExistence type="predicted"/>
<reference evidence="5" key="1">
    <citation type="submission" date="2019-04" db="EMBL/GenBank/DDBJ databases">
        <title>Evolution of Biomass-Degrading Anaerobic Consortia Revealed by Metagenomics.</title>
        <authorList>
            <person name="Peng X."/>
        </authorList>
    </citation>
    <scope>NUCLEOTIDE SEQUENCE</scope>
    <source>
        <strain evidence="5">SIG551</strain>
    </source>
</reference>
<evidence type="ECO:0000256" key="3">
    <source>
        <dbReference type="SAM" id="SignalP"/>
    </source>
</evidence>
<accession>A0A928KXZ8</accession>
<feature type="transmembrane region" description="Helical" evidence="2">
    <location>
        <begin position="365"/>
        <end position="386"/>
    </location>
</feature>
<feature type="signal peptide" evidence="3">
    <location>
        <begin position="1"/>
        <end position="22"/>
    </location>
</feature>
<evidence type="ECO:0000256" key="2">
    <source>
        <dbReference type="SAM" id="Phobius"/>
    </source>
</evidence>
<dbReference type="Pfam" id="PF12733">
    <property type="entry name" value="Cadherin-like"/>
    <property type="match status" value="1"/>
</dbReference>
<dbReference type="RefSeq" id="WP_020072576.1">
    <property type="nucleotide sequence ID" value="NZ_SVNY01000003.1"/>
</dbReference>